<keyword evidence="3" id="KW-1185">Reference proteome</keyword>
<dbReference type="Proteomes" id="UP000626220">
    <property type="component" value="Unassembled WGS sequence"/>
</dbReference>
<organism evidence="2 3">
    <name type="scientific">Seohaeicola zhoushanensis</name>
    <dbReference type="NCBI Taxonomy" id="1569283"/>
    <lineage>
        <taxon>Bacteria</taxon>
        <taxon>Pseudomonadati</taxon>
        <taxon>Pseudomonadota</taxon>
        <taxon>Alphaproteobacteria</taxon>
        <taxon>Rhodobacterales</taxon>
        <taxon>Roseobacteraceae</taxon>
        <taxon>Seohaeicola</taxon>
    </lineage>
</organism>
<dbReference type="EMBL" id="BNCJ01000017">
    <property type="protein sequence ID" value="GHF66116.1"/>
    <property type="molecule type" value="Genomic_DNA"/>
</dbReference>
<sequence length="104" mass="10732">MDNFILRALGLFAAIALPAASASAQQARNCGPRAAVVETLGEKYGESRQGIGLDDRGAMLEIFASAESGSWTITLTAPNGQTCLIASGQSFEKLAEMQPTGNGA</sequence>
<accession>A0A8J3H260</accession>
<dbReference type="RefSeq" id="WP_189682063.1">
    <property type="nucleotide sequence ID" value="NZ_BNCJ01000017.1"/>
</dbReference>
<feature type="signal peptide" evidence="1">
    <location>
        <begin position="1"/>
        <end position="24"/>
    </location>
</feature>
<evidence type="ECO:0008006" key="4">
    <source>
        <dbReference type="Google" id="ProtNLM"/>
    </source>
</evidence>
<reference evidence="2" key="2">
    <citation type="submission" date="2020-09" db="EMBL/GenBank/DDBJ databases">
        <authorList>
            <person name="Sun Q."/>
            <person name="Kim S."/>
        </authorList>
    </citation>
    <scope>NUCLEOTIDE SEQUENCE</scope>
    <source>
        <strain evidence="2">KCTC 42650</strain>
    </source>
</reference>
<dbReference type="AlphaFoldDB" id="A0A8J3H260"/>
<gene>
    <name evidence="2" type="ORF">GCM10017056_41740</name>
</gene>
<keyword evidence="1" id="KW-0732">Signal</keyword>
<evidence type="ECO:0000256" key="1">
    <source>
        <dbReference type="SAM" id="SignalP"/>
    </source>
</evidence>
<comment type="caution">
    <text evidence="2">The sequence shown here is derived from an EMBL/GenBank/DDBJ whole genome shotgun (WGS) entry which is preliminary data.</text>
</comment>
<protein>
    <recommendedName>
        <fullName evidence="4">PepSY domain-containing protein</fullName>
    </recommendedName>
</protein>
<feature type="chain" id="PRO_5035204558" description="PepSY domain-containing protein" evidence="1">
    <location>
        <begin position="25"/>
        <end position="104"/>
    </location>
</feature>
<evidence type="ECO:0000313" key="3">
    <source>
        <dbReference type="Proteomes" id="UP000626220"/>
    </source>
</evidence>
<reference evidence="2" key="1">
    <citation type="journal article" date="2014" name="Int. J. Syst. Evol. Microbiol.">
        <title>Complete genome sequence of Corynebacterium casei LMG S-19264T (=DSM 44701T), isolated from a smear-ripened cheese.</title>
        <authorList>
            <consortium name="US DOE Joint Genome Institute (JGI-PGF)"/>
            <person name="Walter F."/>
            <person name="Albersmeier A."/>
            <person name="Kalinowski J."/>
            <person name="Ruckert C."/>
        </authorList>
    </citation>
    <scope>NUCLEOTIDE SEQUENCE</scope>
    <source>
        <strain evidence="2">KCTC 42650</strain>
    </source>
</reference>
<name>A0A8J3H260_9RHOB</name>
<evidence type="ECO:0000313" key="2">
    <source>
        <dbReference type="EMBL" id="GHF66116.1"/>
    </source>
</evidence>
<proteinExistence type="predicted"/>